<evidence type="ECO:0000313" key="2">
    <source>
        <dbReference type="EMBL" id="ALS76376.1"/>
    </source>
</evidence>
<reference evidence="2" key="1">
    <citation type="submission" date="2016-01" db="EMBL/GenBank/DDBJ databases">
        <title>Complete genome of Planococcus rifietoensis type strain M8.</title>
        <authorList>
            <person name="See-Too W.S."/>
        </authorList>
    </citation>
    <scope>NUCLEOTIDE SEQUENCE [LARGE SCALE GENOMIC DNA]</scope>
    <source>
        <strain evidence="2">M8</strain>
    </source>
</reference>
<gene>
    <name evidence="2" type="ORF">AUC31_14740</name>
</gene>
<dbReference type="InterPro" id="IPR025117">
    <property type="entry name" value="DUF4037"/>
</dbReference>
<accession>A0A0U2XUU2</accession>
<evidence type="ECO:0000259" key="1">
    <source>
        <dbReference type="Pfam" id="PF13228"/>
    </source>
</evidence>
<sequence length="277" mass="32252">MELKKLAVRAAEQYAHIPNIEAVMLAGSVSRGWQDEFSDIELLIFWKQVPSDEERKQIIHQLDGKLLDFHPYEEEEWAETYTVDGVKFEISSFLTETIRQTIHQVTRKFDVNPDMQCIAAAVQHGIPLYGEAVIEQLKKQVEHYPLELQEKVIKHFSDFGSRWNNREALVHRKDWLMFYKVVVSVQTNIMGLLFGLNRQYIPHPAFKWQRNSLALMEIKPDNCTARLESVFFQEPSDATKELEALIEEIFGLVHQELPQIDISSVARKASFVRPKTR</sequence>
<dbReference type="Gene3D" id="3.30.460.10">
    <property type="entry name" value="Beta Polymerase, domain 2"/>
    <property type="match status" value="1"/>
</dbReference>
<dbReference type="EMBL" id="CP013659">
    <property type="protein sequence ID" value="ALS76376.1"/>
    <property type="molecule type" value="Genomic_DNA"/>
</dbReference>
<dbReference type="SUPFAM" id="SSF81301">
    <property type="entry name" value="Nucleotidyltransferase"/>
    <property type="match status" value="1"/>
</dbReference>
<proteinExistence type="predicted"/>
<organism evidence="2 3">
    <name type="scientific">Planococcus rifietoensis</name>
    <dbReference type="NCBI Taxonomy" id="200991"/>
    <lineage>
        <taxon>Bacteria</taxon>
        <taxon>Bacillati</taxon>
        <taxon>Bacillota</taxon>
        <taxon>Bacilli</taxon>
        <taxon>Bacillales</taxon>
        <taxon>Caryophanaceae</taxon>
        <taxon>Planococcus</taxon>
    </lineage>
</organism>
<dbReference type="Pfam" id="PF13228">
    <property type="entry name" value="DUF4037"/>
    <property type="match status" value="1"/>
</dbReference>
<keyword evidence="3" id="KW-1185">Reference proteome</keyword>
<dbReference type="STRING" id="200991.AUC31_14740"/>
<evidence type="ECO:0000313" key="3">
    <source>
        <dbReference type="Proteomes" id="UP000067683"/>
    </source>
</evidence>
<dbReference type="CDD" id="cd05403">
    <property type="entry name" value="NT_KNTase_like"/>
    <property type="match status" value="1"/>
</dbReference>
<protein>
    <recommendedName>
        <fullName evidence="1">DUF4037 domain-containing protein</fullName>
    </recommendedName>
</protein>
<feature type="domain" description="DUF4037" evidence="1">
    <location>
        <begin position="116"/>
        <end position="208"/>
    </location>
</feature>
<name>A0A0U2XUU2_9BACL</name>
<dbReference type="AlphaFoldDB" id="A0A0U2XUU2"/>
<dbReference type="RefSeq" id="WP_058383078.1">
    <property type="nucleotide sequence ID" value="NZ_CP013659.2"/>
</dbReference>
<dbReference type="InterPro" id="IPR043519">
    <property type="entry name" value="NT_sf"/>
</dbReference>
<dbReference type="Proteomes" id="UP000067683">
    <property type="component" value="Chromosome"/>
</dbReference>
<dbReference type="KEGG" id="prt:AUC31_14740"/>
<dbReference type="OrthoDB" id="4863277at2"/>